<keyword evidence="3 4" id="KW-0326">Glycosidase</keyword>
<evidence type="ECO:0000259" key="6">
    <source>
        <dbReference type="Pfam" id="PF18962"/>
    </source>
</evidence>
<comment type="similarity">
    <text evidence="4">Belongs to the glycosyl hydrolase 5 (cellulase A) family.</text>
</comment>
<evidence type="ECO:0000313" key="8">
    <source>
        <dbReference type="Proteomes" id="UP000237056"/>
    </source>
</evidence>
<sequence>MKRHNESCVFFSSPFNNPNLQFTFFIDKLIHLKLNLLLLKFGFNLKLLKPKKTFTPMKKQFLFLLVFQLVASAQTTMKVVGHNLTTPAGQTVVLRGVNYPIINEGSISLSNPAQYQAYIDQVALTGANAIRIPWYTNGQSWRDQPASGGTPGTVNGYVANGHLNNMVAYCISKNMIPILSIHDDTYITCHTDWNHFNTAVMNFWTSPAVLNLIENNKARIIINLANEFDYVRWTGNQTTALNNFKTNYNAAINTLRNAGVTVPIMIDAPDCGQSSTELLSIAESMNTSDPQHNLIFSSHAYWGGYASTLAQVQSKLNEAQNTNVCFVLGEIANNQDDASCGDLGLYTLYPQILTEACSRNIGWLAWTFNFDCTQYSASFNSSTYRVISTTSNASNLTTFGNNIVNNANWGLKALNGCGANTAVLATNAFEQPKLHLVLYPNPTSNSITVVSPEIINFQLLDINGRIMQSGNLLKGENSMDISSFTNGVYFISTKIGVEKLIKY</sequence>
<feature type="domain" description="Secretion system C-terminal sorting" evidence="6">
    <location>
        <begin position="438"/>
        <end position="498"/>
    </location>
</feature>
<keyword evidence="2 4" id="KW-0378">Hydrolase</keyword>
<dbReference type="Pfam" id="PF00150">
    <property type="entry name" value="Cellulase"/>
    <property type="match status" value="1"/>
</dbReference>
<reference evidence="7 8" key="1">
    <citation type="submission" date="2018-01" db="EMBL/GenBank/DDBJ databases">
        <title>Genomic Encyclopedia of Type Strains, Phase I: the one thousand microbial genomes (KMG-I) project.</title>
        <authorList>
            <person name="Goeker M."/>
        </authorList>
    </citation>
    <scope>NUCLEOTIDE SEQUENCE [LARGE SCALE GENOMIC DNA]</scope>
    <source>
        <strain evidence="7 8">DSM 17960</strain>
    </source>
</reference>
<evidence type="ECO:0000256" key="2">
    <source>
        <dbReference type="ARBA" id="ARBA00022801"/>
    </source>
</evidence>
<evidence type="ECO:0000256" key="4">
    <source>
        <dbReference type="RuleBase" id="RU361153"/>
    </source>
</evidence>
<dbReference type="EMBL" id="PQNY01000005">
    <property type="protein sequence ID" value="POS02192.1"/>
    <property type="molecule type" value="Genomic_DNA"/>
</dbReference>
<keyword evidence="8" id="KW-1185">Reference proteome</keyword>
<dbReference type="GO" id="GO:0004553">
    <property type="term" value="F:hydrolase activity, hydrolyzing O-glycosyl compounds"/>
    <property type="evidence" value="ECO:0007669"/>
    <property type="project" value="InterPro"/>
</dbReference>
<dbReference type="OrthoDB" id="9800925at2"/>
<evidence type="ECO:0000259" key="5">
    <source>
        <dbReference type="Pfam" id="PF00150"/>
    </source>
</evidence>
<gene>
    <name evidence="7" type="ORF">Q361_10587</name>
</gene>
<accession>A0A2S4N919</accession>
<dbReference type="InterPro" id="IPR026444">
    <property type="entry name" value="Secre_tail"/>
</dbReference>
<dbReference type="Proteomes" id="UP000237056">
    <property type="component" value="Unassembled WGS sequence"/>
</dbReference>
<keyword evidence="1" id="KW-0732">Signal</keyword>
<organism evidence="7 8">
    <name type="scientific">Flavobacterium croceum DSM 17960</name>
    <dbReference type="NCBI Taxonomy" id="1121886"/>
    <lineage>
        <taxon>Bacteria</taxon>
        <taxon>Pseudomonadati</taxon>
        <taxon>Bacteroidota</taxon>
        <taxon>Flavobacteriia</taxon>
        <taxon>Flavobacteriales</taxon>
        <taxon>Flavobacteriaceae</taxon>
        <taxon>Flavobacterium</taxon>
    </lineage>
</organism>
<dbReference type="SUPFAM" id="SSF51445">
    <property type="entry name" value="(Trans)glycosidases"/>
    <property type="match status" value="1"/>
</dbReference>
<evidence type="ECO:0000256" key="1">
    <source>
        <dbReference type="ARBA" id="ARBA00022729"/>
    </source>
</evidence>
<comment type="caution">
    <text evidence="7">The sequence shown here is derived from an EMBL/GenBank/DDBJ whole genome shotgun (WGS) entry which is preliminary data.</text>
</comment>
<dbReference type="Pfam" id="PF18962">
    <property type="entry name" value="Por_Secre_tail"/>
    <property type="match status" value="1"/>
</dbReference>
<dbReference type="InterPro" id="IPR001547">
    <property type="entry name" value="Glyco_hydro_5"/>
</dbReference>
<feature type="domain" description="Glycoside hydrolase family 5" evidence="5">
    <location>
        <begin position="95"/>
        <end position="369"/>
    </location>
</feature>
<name>A0A2S4N919_9FLAO</name>
<evidence type="ECO:0000313" key="7">
    <source>
        <dbReference type="EMBL" id="POS02192.1"/>
    </source>
</evidence>
<dbReference type="InterPro" id="IPR017853">
    <property type="entry name" value="GH"/>
</dbReference>
<dbReference type="Gene3D" id="3.20.20.80">
    <property type="entry name" value="Glycosidases"/>
    <property type="match status" value="1"/>
</dbReference>
<protein>
    <submittedName>
        <fullName evidence="7">Mannan endo-1,4-beta-mannosidase</fullName>
    </submittedName>
</protein>
<dbReference type="GO" id="GO:0000272">
    <property type="term" value="P:polysaccharide catabolic process"/>
    <property type="evidence" value="ECO:0007669"/>
    <property type="project" value="InterPro"/>
</dbReference>
<proteinExistence type="inferred from homology"/>
<dbReference type="NCBIfam" id="TIGR04183">
    <property type="entry name" value="Por_Secre_tail"/>
    <property type="match status" value="1"/>
</dbReference>
<evidence type="ECO:0000256" key="3">
    <source>
        <dbReference type="ARBA" id="ARBA00023295"/>
    </source>
</evidence>
<dbReference type="AlphaFoldDB" id="A0A2S4N919"/>